<dbReference type="AlphaFoldDB" id="A0A1I3HWX4"/>
<dbReference type="PROSITE" id="PS51257">
    <property type="entry name" value="PROKAR_LIPOPROTEIN"/>
    <property type="match status" value="1"/>
</dbReference>
<name>A0A1I3HWX4_9FLAO</name>
<keyword evidence="1" id="KW-0732">Signal</keyword>
<evidence type="ECO:0000313" key="3">
    <source>
        <dbReference type="Proteomes" id="UP000198931"/>
    </source>
</evidence>
<feature type="chain" id="PRO_5011606785" description="Lipoprotein" evidence="1">
    <location>
        <begin position="23"/>
        <end position="129"/>
    </location>
</feature>
<dbReference type="EMBL" id="FOQT01000004">
    <property type="protein sequence ID" value="SFI40070.1"/>
    <property type="molecule type" value="Genomic_DNA"/>
</dbReference>
<reference evidence="2 3" key="1">
    <citation type="submission" date="2016-10" db="EMBL/GenBank/DDBJ databases">
        <authorList>
            <person name="de Groot N.N."/>
        </authorList>
    </citation>
    <scope>NUCLEOTIDE SEQUENCE [LARGE SCALE GENOMIC DNA]</scope>
    <source>
        <strain evidence="2 3">DSM 26000</strain>
    </source>
</reference>
<dbReference type="OrthoDB" id="1270789at2"/>
<accession>A0A1I3HWX4</accession>
<evidence type="ECO:0008006" key="4">
    <source>
        <dbReference type="Google" id="ProtNLM"/>
    </source>
</evidence>
<organism evidence="2 3">
    <name type="scientific">Halpernia frigidisoli</name>
    <dbReference type="NCBI Taxonomy" id="1125876"/>
    <lineage>
        <taxon>Bacteria</taxon>
        <taxon>Pseudomonadati</taxon>
        <taxon>Bacteroidota</taxon>
        <taxon>Flavobacteriia</taxon>
        <taxon>Flavobacteriales</taxon>
        <taxon>Weeksellaceae</taxon>
        <taxon>Chryseobacterium group</taxon>
        <taxon>Halpernia</taxon>
    </lineage>
</organism>
<feature type="signal peptide" evidence="1">
    <location>
        <begin position="1"/>
        <end position="22"/>
    </location>
</feature>
<gene>
    <name evidence="2" type="ORF">SAMN05443292_2429</name>
</gene>
<protein>
    <recommendedName>
        <fullName evidence="4">Lipoprotein</fullName>
    </recommendedName>
</protein>
<sequence length="129" mass="14153">MKLKTPLLLIIILSLLSCQQIANNYYENHKNDSYISPYKGSYVGSFSGDDNGNLKVEISSKDGVTITKHSNVSNTDDIFIDTLNGSLLSGTASPNSGFRLLGNLVSQNTTFSGNWVQNNFKGTWTIKKL</sequence>
<dbReference type="RefSeq" id="WP_090081015.1">
    <property type="nucleotide sequence ID" value="NZ_FOQT01000004.1"/>
</dbReference>
<keyword evidence="3" id="KW-1185">Reference proteome</keyword>
<evidence type="ECO:0000313" key="2">
    <source>
        <dbReference type="EMBL" id="SFI40070.1"/>
    </source>
</evidence>
<dbReference type="Proteomes" id="UP000198931">
    <property type="component" value="Unassembled WGS sequence"/>
</dbReference>
<proteinExistence type="predicted"/>
<evidence type="ECO:0000256" key="1">
    <source>
        <dbReference type="SAM" id="SignalP"/>
    </source>
</evidence>